<evidence type="ECO:0000313" key="2">
    <source>
        <dbReference type="Proteomes" id="UP000271241"/>
    </source>
</evidence>
<name>A0A4P9XTC7_9FUNG</name>
<dbReference type="AlphaFoldDB" id="A0A4P9XTC7"/>
<sequence>MLKLFDSPAEVLLQEQWQCSLKVQEIWPIVSRELLLVQDWDDALALLSLHDGTVVHHTLLGCWVDSGLYPPEERLKKTPKYATWSNPQEDATLHISADFGRAVSSNVLFYSKSGSHTVIDYTACLRQRV</sequence>
<organism evidence="1 2">
    <name type="scientific">Thamnocephalis sphaerospora</name>
    <dbReference type="NCBI Taxonomy" id="78915"/>
    <lineage>
        <taxon>Eukaryota</taxon>
        <taxon>Fungi</taxon>
        <taxon>Fungi incertae sedis</taxon>
        <taxon>Zoopagomycota</taxon>
        <taxon>Zoopagomycotina</taxon>
        <taxon>Zoopagomycetes</taxon>
        <taxon>Zoopagales</taxon>
        <taxon>Sigmoideomycetaceae</taxon>
        <taxon>Thamnocephalis</taxon>
    </lineage>
</organism>
<dbReference type="Proteomes" id="UP000271241">
    <property type="component" value="Unassembled WGS sequence"/>
</dbReference>
<keyword evidence="2" id="KW-1185">Reference proteome</keyword>
<accession>A0A4P9XTC7</accession>
<protein>
    <submittedName>
        <fullName evidence="1">Uncharacterized protein</fullName>
    </submittedName>
</protein>
<reference evidence="2" key="1">
    <citation type="journal article" date="2018" name="Nat. Microbiol.">
        <title>Leveraging single-cell genomics to expand the fungal tree of life.</title>
        <authorList>
            <person name="Ahrendt S.R."/>
            <person name="Quandt C.A."/>
            <person name="Ciobanu D."/>
            <person name="Clum A."/>
            <person name="Salamov A."/>
            <person name="Andreopoulos B."/>
            <person name="Cheng J.F."/>
            <person name="Woyke T."/>
            <person name="Pelin A."/>
            <person name="Henrissat B."/>
            <person name="Reynolds N.K."/>
            <person name="Benny G.L."/>
            <person name="Smith M.E."/>
            <person name="James T.Y."/>
            <person name="Grigoriev I.V."/>
        </authorList>
    </citation>
    <scope>NUCLEOTIDE SEQUENCE [LARGE SCALE GENOMIC DNA]</scope>
    <source>
        <strain evidence="2">RSA 1356</strain>
    </source>
</reference>
<dbReference type="EMBL" id="KZ992578">
    <property type="protein sequence ID" value="RKP08680.1"/>
    <property type="molecule type" value="Genomic_DNA"/>
</dbReference>
<gene>
    <name evidence="1" type="ORF">THASP1DRAFT_29515</name>
</gene>
<evidence type="ECO:0000313" key="1">
    <source>
        <dbReference type="EMBL" id="RKP08680.1"/>
    </source>
</evidence>
<proteinExistence type="predicted"/>